<evidence type="ECO:0000313" key="21">
    <source>
        <dbReference type="Proteomes" id="UP000437638"/>
    </source>
</evidence>
<evidence type="ECO:0000256" key="8">
    <source>
        <dbReference type="ARBA" id="ARBA00022679"/>
    </source>
</evidence>
<dbReference type="PROSITE" id="PS00606">
    <property type="entry name" value="KS3_1"/>
    <property type="match status" value="1"/>
</dbReference>
<dbReference type="PANTHER" id="PTHR11712">
    <property type="entry name" value="POLYKETIDE SYNTHASE-RELATED"/>
    <property type="match status" value="1"/>
</dbReference>
<dbReference type="EMBL" id="WTKP01000008">
    <property type="protein sequence ID" value="MWJ28844.1"/>
    <property type="molecule type" value="Genomic_DNA"/>
</dbReference>
<dbReference type="Pfam" id="PF00109">
    <property type="entry name" value="ketoacyl-synt"/>
    <property type="match status" value="1"/>
</dbReference>
<organism evidence="20 21">
    <name type="scientific">Vreelandella zhuhanensis</name>
    <dbReference type="NCBI Taxonomy" id="2684210"/>
    <lineage>
        <taxon>Bacteria</taxon>
        <taxon>Pseudomonadati</taxon>
        <taxon>Pseudomonadota</taxon>
        <taxon>Gammaproteobacteria</taxon>
        <taxon>Oceanospirillales</taxon>
        <taxon>Halomonadaceae</taxon>
        <taxon>Vreelandella</taxon>
    </lineage>
</organism>
<sequence>MRRVVVTGLGIVSCLGNDQQQVLEALKSGRSGIRFKEEYAERGFRSHVAGSVDIDLDALVDRKLRRFMGDAAAYAYVSMAQAIEDSGLSEDQVSNERTGLIAGSGGASSANQVEAADVLREKGLRRVGPYRVTRTMGSTVSACLATPFRIKGVNYSISSACATSAHCIGSAMEQIQLGKQDVVFAGGGEEEHWTLSCLFDAMGALSTHYNDTPEKASRPYDQARDGFVIAGGGGMLVLEELEHAKARGATIYAELVGYGATSDGHDMVAPSGEGAVRCMRQAMATVEGDIDYINTHGTSTPVGDVAELKAVREVFGDSPPAMSSTKSLTGHSLGATGVQEAIYSILMMENDFVTASANIDHLDEQAHGFDIVTTRRDNVKLERVLSNSFGFGGTNACLVFQRYQS</sequence>
<evidence type="ECO:0000256" key="4">
    <source>
        <dbReference type="ARBA" id="ARBA00011738"/>
    </source>
</evidence>
<dbReference type="GO" id="GO:0004315">
    <property type="term" value="F:3-oxoacyl-[acyl-carrier-protein] synthase activity"/>
    <property type="evidence" value="ECO:0007669"/>
    <property type="project" value="UniProtKB-EC"/>
</dbReference>
<dbReference type="InterPro" id="IPR014030">
    <property type="entry name" value="Ketoacyl_synth_N"/>
</dbReference>
<evidence type="ECO:0000256" key="17">
    <source>
        <dbReference type="ARBA" id="ARBA00048506"/>
    </source>
</evidence>
<evidence type="ECO:0000256" key="2">
    <source>
        <dbReference type="ARBA" id="ARBA00005194"/>
    </source>
</evidence>
<dbReference type="InterPro" id="IPR000794">
    <property type="entry name" value="Beta-ketoacyl_synthase"/>
</dbReference>
<evidence type="ECO:0000256" key="6">
    <source>
        <dbReference type="ARBA" id="ARBA00022490"/>
    </source>
</evidence>
<comment type="pathway">
    <text evidence="2">Lipid metabolism; fatty acid biosynthesis.</text>
</comment>
<reference evidence="20 21" key="1">
    <citation type="submission" date="2019-12" db="EMBL/GenBank/DDBJ databases">
        <title>Halomonas rutogse sp. nov. isolated from two lakes on Tibetan Plateau.</title>
        <authorList>
            <person name="Gao P."/>
        </authorList>
    </citation>
    <scope>NUCLEOTIDE SEQUENCE [LARGE SCALE GENOMIC DNA]</scope>
    <source>
        <strain evidence="20 21">ZH2S</strain>
    </source>
</reference>
<comment type="catalytic activity">
    <reaction evidence="16">
        <text>(3Z)-decenoyl-[ACP] + malonyl-[ACP] + H(+) = 3-oxo-(5Z)-dodecenoyl-[ACP] + holo-[ACP] + CO2</text>
        <dbReference type="Rhea" id="RHEA:54940"/>
        <dbReference type="Rhea" id="RHEA-COMP:9623"/>
        <dbReference type="Rhea" id="RHEA-COMP:9685"/>
        <dbReference type="Rhea" id="RHEA-COMP:9927"/>
        <dbReference type="Rhea" id="RHEA-COMP:14042"/>
        <dbReference type="ChEBI" id="CHEBI:15378"/>
        <dbReference type="ChEBI" id="CHEBI:16526"/>
        <dbReference type="ChEBI" id="CHEBI:64479"/>
        <dbReference type="ChEBI" id="CHEBI:78449"/>
        <dbReference type="ChEBI" id="CHEBI:78798"/>
        <dbReference type="ChEBI" id="CHEBI:138410"/>
    </reaction>
    <physiologicalReaction direction="left-to-right" evidence="16">
        <dbReference type="Rhea" id="RHEA:54941"/>
    </physiologicalReaction>
</comment>
<protein>
    <recommendedName>
        <fullName evidence="13">3-oxoacyl-[acyl-carrier-protein] synthase 1</fullName>
        <ecNumber evidence="5">2.3.1.41</ecNumber>
    </recommendedName>
    <alternativeName>
        <fullName evidence="14">3-oxoacyl-[acyl-carrier-protein] synthase I</fullName>
    </alternativeName>
    <alternativeName>
        <fullName evidence="15">Beta-ketoacyl-ACP synthase I</fullName>
    </alternativeName>
</protein>
<evidence type="ECO:0000256" key="1">
    <source>
        <dbReference type="ARBA" id="ARBA00004496"/>
    </source>
</evidence>
<dbReference type="FunFam" id="3.40.47.10:FF:000006">
    <property type="entry name" value="3-oxoacyl-[acyl-carrier-protein] synthase I"/>
    <property type="match status" value="1"/>
</dbReference>
<evidence type="ECO:0000256" key="9">
    <source>
        <dbReference type="ARBA" id="ARBA00022832"/>
    </source>
</evidence>
<dbReference type="PANTHER" id="PTHR11712:SF306">
    <property type="entry name" value="3-OXOACYL-[ACYL-CARRIER-PROTEIN] SYNTHASE 1"/>
    <property type="match status" value="1"/>
</dbReference>
<keyword evidence="9" id="KW-0276">Fatty acid metabolism</keyword>
<dbReference type="NCBIfam" id="NF005589">
    <property type="entry name" value="PRK07314.1"/>
    <property type="match status" value="1"/>
</dbReference>
<dbReference type="FunFam" id="3.40.47.10:FF:000005">
    <property type="entry name" value="3-oxoacyl-[acyl-carrier-protein] synthase I"/>
    <property type="match status" value="1"/>
</dbReference>
<keyword evidence="8 18" id="KW-0808">Transferase</keyword>
<evidence type="ECO:0000256" key="13">
    <source>
        <dbReference type="ARBA" id="ARBA00039450"/>
    </source>
</evidence>
<accession>A0A7X3KQT9</accession>
<evidence type="ECO:0000256" key="7">
    <source>
        <dbReference type="ARBA" id="ARBA00022516"/>
    </source>
</evidence>
<dbReference type="InterPro" id="IPR020841">
    <property type="entry name" value="PKS_Beta-ketoAc_synthase_dom"/>
</dbReference>
<evidence type="ECO:0000256" key="18">
    <source>
        <dbReference type="RuleBase" id="RU003694"/>
    </source>
</evidence>
<dbReference type="AlphaFoldDB" id="A0A7X3KQT9"/>
<feature type="domain" description="Ketosynthase family 3 (KS3)" evidence="19">
    <location>
        <begin position="1"/>
        <end position="402"/>
    </location>
</feature>
<keyword evidence="11" id="KW-0275">Fatty acid biosynthesis</keyword>
<keyword evidence="21" id="KW-1185">Reference proteome</keyword>
<evidence type="ECO:0000313" key="20">
    <source>
        <dbReference type="EMBL" id="MWJ28844.1"/>
    </source>
</evidence>
<dbReference type="InterPro" id="IPR016039">
    <property type="entry name" value="Thiolase-like"/>
</dbReference>
<dbReference type="Pfam" id="PF02801">
    <property type="entry name" value="Ketoacyl-synt_C"/>
    <property type="match status" value="1"/>
</dbReference>
<evidence type="ECO:0000259" key="19">
    <source>
        <dbReference type="PROSITE" id="PS52004"/>
    </source>
</evidence>
<gene>
    <name evidence="20" type="primary">fabB</name>
    <name evidence="20" type="ORF">GPM19_11660</name>
</gene>
<evidence type="ECO:0000256" key="12">
    <source>
        <dbReference type="ARBA" id="ARBA00023315"/>
    </source>
</evidence>
<dbReference type="GO" id="GO:0006633">
    <property type="term" value="P:fatty acid biosynthetic process"/>
    <property type="evidence" value="ECO:0007669"/>
    <property type="project" value="UniProtKB-UniPathway"/>
</dbReference>
<dbReference type="UniPathway" id="UPA00094"/>
<dbReference type="Gene3D" id="3.40.47.10">
    <property type="match status" value="2"/>
</dbReference>
<dbReference type="GO" id="GO:0005829">
    <property type="term" value="C:cytosol"/>
    <property type="evidence" value="ECO:0007669"/>
    <property type="project" value="TreeGrafter"/>
</dbReference>
<evidence type="ECO:0000256" key="14">
    <source>
        <dbReference type="ARBA" id="ARBA00041620"/>
    </source>
</evidence>
<name>A0A7X3KQT9_9GAMM</name>
<proteinExistence type="inferred from homology"/>
<comment type="subcellular location">
    <subcellularLocation>
        <location evidence="1">Cytoplasm</location>
    </subcellularLocation>
</comment>
<dbReference type="InterPro" id="IPR018201">
    <property type="entry name" value="Ketoacyl_synth_AS"/>
</dbReference>
<evidence type="ECO:0000256" key="10">
    <source>
        <dbReference type="ARBA" id="ARBA00023098"/>
    </source>
</evidence>
<comment type="similarity">
    <text evidence="3 18">Belongs to the thiolase-like superfamily. Beta-ketoacyl-ACP synthases family.</text>
</comment>
<keyword evidence="6" id="KW-0963">Cytoplasm</keyword>
<evidence type="ECO:0000256" key="16">
    <source>
        <dbReference type="ARBA" id="ARBA00048121"/>
    </source>
</evidence>
<evidence type="ECO:0000256" key="15">
    <source>
        <dbReference type="ARBA" id="ARBA00042143"/>
    </source>
</evidence>
<dbReference type="EC" id="2.3.1.41" evidence="5"/>
<evidence type="ECO:0000256" key="3">
    <source>
        <dbReference type="ARBA" id="ARBA00008467"/>
    </source>
</evidence>
<keyword evidence="7" id="KW-0444">Lipid biosynthesis</keyword>
<dbReference type="SMART" id="SM00825">
    <property type="entry name" value="PKS_KS"/>
    <property type="match status" value="1"/>
</dbReference>
<dbReference type="Proteomes" id="UP000437638">
    <property type="component" value="Unassembled WGS sequence"/>
</dbReference>
<dbReference type="PROSITE" id="PS52004">
    <property type="entry name" value="KS3_2"/>
    <property type="match status" value="1"/>
</dbReference>
<dbReference type="InterPro" id="IPR014031">
    <property type="entry name" value="Ketoacyl_synth_C"/>
</dbReference>
<evidence type="ECO:0000256" key="11">
    <source>
        <dbReference type="ARBA" id="ARBA00023160"/>
    </source>
</evidence>
<comment type="catalytic activity">
    <reaction evidence="17">
        <text>a fatty acyl-[ACP] + malonyl-[ACP] + H(+) = a 3-oxoacyl-[ACP] + holo-[ACP] + CO2</text>
        <dbReference type="Rhea" id="RHEA:22836"/>
        <dbReference type="Rhea" id="RHEA-COMP:9623"/>
        <dbReference type="Rhea" id="RHEA-COMP:9685"/>
        <dbReference type="Rhea" id="RHEA-COMP:9916"/>
        <dbReference type="Rhea" id="RHEA-COMP:14125"/>
        <dbReference type="ChEBI" id="CHEBI:15378"/>
        <dbReference type="ChEBI" id="CHEBI:16526"/>
        <dbReference type="ChEBI" id="CHEBI:64479"/>
        <dbReference type="ChEBI" id="CHEBI:78449"/>
        <dbReference type="ChEBI" id="CHEBI:78776"/>
        <dbReference type="ChEBI" id="CHEBI:138651"/>
        <dbReference type="EC" id="2.3.1.41"/>
    </reaction>
    <physiologicalReaction direction="left-to-right" evidence="17">
        <dbReference type="Rhea" id="RHEA:22837"/>
    </physiologicalReaction>
</comment>
<evidence type="ECO:0000256" key="5">
    <source>
        <dbReference type="ARBA" id="ARBA00013191"/>
    </source>
</evidence>
<comment type="caution">
    <text evidence="20">The sequence shown here is derived from an EMBL/GenBank/DDBJ whole genome shotgun (WGS) entry which is preliminary data.</text>
</comment>
<dbReference type="SUPFAM" id="SSF53901">
    <property type="entry name" value="Thiolase-like"/>
    <property type="match status" value="2"/>
</dbReference>
<keyword evidence="12 20" id="KW-0012">Acyltransferase</keyword>
<dbReference type="NCBIfam" id="NF005935">
    <property type="entry name" value="PRK07967.1"/>
    <property type="match status" value="1"/>
</dbReference>
<dbReference type="RefSeq" id="WP_160419211.1">
    <property type="nucleotide sequence ID" value="NZ_WTKP01000008.1"/>
</dbReference>
<keyword evidence="10" id="KW-0443">Lipid metabolism</keyword>
<dbReference type="CDD" id="cd00834">
    <property type="entry name" value="KAS_I_II"/>
    <property type="match status" value="1"/>
</dbReference>
<comment type="subunit">
    <text evidence="4">Homodimer.</text>
</comment>